<dbReference type="PIRSF" id="PIRSF011588">
    <property type="entry name" value="Gly_sarc_betain_red_a/b"/>
    <property type="match status" value="1"/>
</dbReference>
<dbReference type="Pfam" id="PF09338">
    <property type="entry name" value="Gly_reductase"/>
    <property type="match status" value="1"/>
</dbReference>
<protein>
    <submittedName>
        <fullName evidence="4">Glycine reductase</fullName>
    </submittedName>
</protein>
<keyword evidence="5" id="KW-1185">Reference proteome</keyword>
<organism evidence="4 5">
    <name type="scientific">Acetoanaerobium noterae</name>
    <dbReference type="NCBI Taxonomy" id="745369"/>
    <lineage>
        <taxon>Bacteria</taxon>
        <taxon>Bacillati</taxon>
        <taxon>Bacillota</taxon>
        <taxon>Clostridia</taxon>
        <taxon>Peptostreptococcales</taxon>
        <taxon>Filifactoraceae</taxon>
        <taxon>Acetoanaerobium</taxon>
    </lineage>
</organism>
<feature type="modified residue" description="Pyruvic acid (Cys)" evidence="3">
    <location>
        <position position="242"/>
    </location>
</feature>
<dbReference type="OrthoDB" id="5808629at2"/>
<evidence type="ECO:0000313" key="4">
    <source>
        <dbReference type="EMBL" id="SKB54178.1"/>
    </source>
</evidence>
<accession>A0A1T5C3Q8</accession>
<evidence type="ECO:0000313" key="5">
    <source>
        <dbReference type="Proteomes" id="UP000243406"/>
    </source>
</evidence>
<dbReference type="SUPFAM" id="SSF53774">
    <property type="entry name" value="Glutaminase/Asparaginase"/>
    <property type="match status" value="1"/>
</dbReference>
<reference evidence="5" key="1">
    <citation type="submission" date="2017-02" db="EMBL/GenBank/DDBJ databases">
        <authorList>
            <person name="Varghese N."/>
            <person name="Submissions S."/>
        </authorList>
    </citation>
    <scope>NUCLEOTIDE SEQUENCE [LARGE SCALE GENOMIC DNA]</scope>
    <source>
        <strain evidence="5">ATCC 35199</strain>
    </source>
</reference>
<dbReference type="RefSeq" id="WP_079589797.1">
    <property type="nucleotide sequence ID" value="NZ_FUYN01000004.1"/>
</dbReference>
<keyword evidence="2" id="KW-0704">Schiff base</keyword>
<keyword evidence="1" id="KW-0560">Oxidoreductase</keyword>
<evidence type="ECO:0000256" key="2">
    <source>
        <dbReference type="PIRSR" id="PIRSR011588-50"/>
    </source>
</evidence>
<evidence type="ECO:0000256" key="1">
    <source>
        <dbReference type="ARBA" id="ARBA00023002"/>
    </source>
</evidence>
<dbReference type="InterPro" id="IPR015417">
    <property type="entry name" value="Gly_reductase_pB_sua/b"/>
</dbReference>
<dbReference type="InterPro" id="IPR036152">
    <property type="entry name" value="Asp/glu_Ase-like_sf"/>
</dbReference>
<dbReference type="EMBL" id="FUYN01000004">
    <property type="protein sequence ID" value="SKB54178.1"/>
    <property type="molecule type" value="Genomic_DNA"/>
</dbReference>
<dbReference type="Proteomes" id="UP000243406">
    <property type="component" value="Unassembled WGS sequence"/>
</dbReference>
<evidence type="ECO:0000256" key="3">
    <source>
        <dbReference type="PIRSR" id="PIRSR011588-51"/>
    </source>
</evidence>
<proteinExistence type="predicted"/>
<sequence>MRLEVGNIFIKDIQFGDSTKVENGVLYVNKQELISELSNDEHIKSIDMEIVRPGESVRIAPVKDVIEPRVKVEGNGGIFPGFLSKVDTVGEGKTNVLKGAAVVTTGKVVGFQEGIIDMTGPGADYTPFSKTCNVVIIAEPVDGLKQHDHEAALRMVGLKAGKYLGEAGRNITPDEVKVYETKPIFESVKEFPNLPKVAYVYMLQTQGLLHDTYVYGVDAKKIIPTLIYPTEVMDGAILSGNCVSACDKNPTYVHMNNPVIHDLYELHGKEYNFVGVIITNENVYLADKERSSNWTAKMAEYLGLDGVIISEEGFGNPDTDLIMNCKKITKKGIKTVILTDEYAGRDGASQSLADADVAADACVTGGNANMTIVLPKLDKIIGHVSKDVIDVIAGGFDGSLRADGSIEVEIQAITGATSEVGFNKMTARTY</sequence>
<name>A0A1T5C3Q8_9FIRM</name>
<dbReference type="AlphaFoldDB" id="A0A1T5C3Q8"/>
<dbReference type="InterPro" id="IPR016585">
    <property type="entry name" value="Gly/sarc/bet_Rdtase_B_asu/bsu"/>
</dbReference>
<gene>
    <name evidence="4" type="ORF">SAMN02745120_1989</name>
</gene>
<keyword evidence="3" id="KW-0670">Pyruvate</keyword>
<dbReference type="GO" id="GO:0050485">
    <property type="term" value="F:oxidoreductase activity, acting on X-H and Y-H to form an X-Y bond, with a disulfide as acceptor"/>
    <property type="evidence" value="ECO:0007669"/>
    <property type="project" value="InterPro"/>
</dbReference>
<feature type="active site" description="Schiff-base intermediate with substrate; via pyruvic acid" evidence="2">
    <location>
        <position position="242"/>
    </location>
</feature>